<feature type="transmembrane region" description="Helical" evidence="9">
    <location>
        <begin position="172"/>
        <end position="190"/>
    </location>
</feature>
<feature type="transmembrane region" description="Helical" evidence="9">
    <location>
        <begin position="291"/>
        <end position="313"/>
    </location>
</feature>
<feature type="transmembrane region" description="Helical" evidence="9">
    <location>
        <begin position="16"/>
        <end position="35"/>
    </location>
</feature>
<keyword evidence="11" id="KW-1185">Reference proteome</keyword>
<keyword evidence="4 9" id="KW-0812">Transmembrane</keyword>
<comment type="catalytic activity">
    <reaction evidence="8">
        <text>fluoride(in) = fluoride(out)</text>
        <dbReference type="Rhea" id="RHEA:76159"/>
        <dbReference type="ChEBI" id="CHEBI:17051"/>
    </reaction>
    <physiologicalReaction direction="left-to-right" evidence="8">
        <dbReference type="Rhea" id="RHEA:76160"/>
    </physiologicalReaction>
</comment>
<evidence type="ECO:0000256" key="6">
    <source>
        <dbReference type="ARBA" id="ARBA00023136"/>
    </source>
</evidence>
<evidence type="ECO:0000256" key="8">
    <source>
        <dbReference type="ARBA" id="ARBA00035585"/>
    </source>
</evidence>
<feature type="transmembrane region" description="Helical" evidence="9">
    <location>
        <begin position="225"/>
        <end position="247"/>
    </location>
</feature>
<gene>
    <name evidence="10" type="ORF">G6F64_007604</name>
</gene>
<proteinExistence type="inferred from homology"/>
<dbReference type="PANTHER" id="PTHR28259:SF1">
    <property type="entry name" value="FLUORIDE EXPORT PROTEIN 1-RELATED"/>
    <property type="match status" value="1"/>
</dbReference>
<evidence type="ECO:0000256" key="2">
    <source>
        <dbReference type="ARBA" id="ARBA00004651"/>
    </source>
</evidence>
<dbReference type="Proteomes" id="UP000716291">
    <property type="component" value="Unassembled WGS sequence"/>
</dbReference>
<dbReference type="Pfam" id="PF02537">
    <property type="entry name" value="CRCB"/>
    <property type="match status" value="2"/>
</dbReference>
<evidence type="ECO:0000256" key="9">
    <source>
        <dbReference type="SAM" id="Phobius"/>
    </source>
</evidence>
<dbReference type="EMBL" id="JAANQT010001134">
    <property type="protein sequence ID" value="KAG1306432.1"/>
    <property type="molecule type" value="Genomic_DNA"/>
</dbReference>
<dbReference type="GO" id="GO:1903425">
    <property type="term" value="F:fluoride transmembrane transporter activity"/>
    <property type="evidence" value="ECO:0007669"/>
    <property type="project" value="TreeGrafter"/>
</dbReference>
<comment type="caution">
    <text evidence="10">The sequence shown here is derived from an EMBL/GenBank/DDBJ whole genome shotgun (WGS) entry which is preliminary data.</text>
</comment>
<dbReference type="AlphaFoldDB" id="A0A9P6X6M8"/>
<evidence type="ECO:0000256" key="1">
    <source>
        <dbReference type="ARBA" id="ARBA00002598"/>
    </source>
</evidence>
<dbReference type="PANTHER" id="PTHR28259">
    <property type="entry name" value="FLUORIDE EXPORT PROTEIN 1-RELATED"/>
    <property type="match status" value="1"/>
</dbReference>
<feature type="transmembrane region" description="Helical" evidence="9">
    <location>
        <begin position="78"/>
        <end position="98"/>
    </location>
</feature>
<organism evidence="10 11">
    <name type="scientific">Rhizopus oryzae</name>
    <name type="common">Mucormycosis agent</name>
    <name type="synonym">Rhizopus arrhizus var. delemar</name>
    <dbReference type="NCBI Taxonomy" id="64495"/>
    <lineage>
        <taxon>Eukaryota</taxon>
        <taxon>Fungi</taxon>
        <taxon>Fungi incertae sedis</taxon>
        <taxon>Mucoromycota</taxon>
        <taxon>Mucoromycotina</taxon>
        <taxon>Mucoromycetes</taxon>
        <taxon>Mucorales</taxon>
        <taxon>Mucorineae</taxon>
        <taxon>Rhizopodaceae</taxon>
        <taxon>Rhizopus</taxon>
    </lineage>
</organism>
<evidence type="ECO:0000313" key="11">
    <source>
        <dbReference type="Proteomes" id="UP000716291"/>
    </source>
</evidence>
<feature type="transmembrane region" description="Helical" evidence="9">
    <location>
        <begin position="118"/>
        <end position="139"/>
    </location>
</feature>
<comment type="similarity">
    <text evidence="7">Belongs to the fluoride channel Fluc/FEX (TC 1.A.43) family.</text>
</comment>
<accession>A0A9P6X6M8</accession>
<keyword evidence="3" id="KW-1003">Cell membrane</keyword>
<feature type="transmembrane region" description="Helical" evidence="9">
    <location>
        <begin position="196"/>
        <end position="213"/>
    </location>
</feature>
<keyword evidence="6 9" id="KW-0472">Membrane</keyword>
<dbReference type="GO" id="GO:0005886">
    <property type="term" value="C:plasma membrane"/>
    <property type="evidence" value="ECO:0007669"/>
    <property type="project" value="UniProtKB-SubCell"/>
</dbReference>
<dbReference type="OrthoDB" id="409792at2759"/>
<reference evidence="10" key="1">
    <citation type="journal article" date="2020" name="Microb. Genom.">
        <title>Genetic diversity of clinical and environmental Mucorales isolates obtained from an investigation of mucormycosis cases among solid organ transplant recipients.</title>
        <authorList>
            <person name="Nguyen M.H."/>
            <person name="Kaul D."/>
            <person name="Muto C."/>
            <person name="Cheng S.J."/>
            <person name="Richter R.A."/>
            <person name="Bruno V.M."/>
            <person name="Liu G."/>
            <person name="Beyhan S."/>
            <person name="Sundermann A.J."/>
            <person name="Mounaud S."/>
            <person name="Pasculle A.W."/>
            <person name="Nierman W.C."/>
            <person name="Driscoll E."/>
            <person name="Cumbie R."/>
            <person name="Clancy C.J."/>
            <person name="Dupont C.L."/>
        </authorList>
    </citation>
    <scope>NUCLEOTIDE SEQUENCE</scope>
    <source>
        <strain evidence="10">GL11</strain>
    </source>
</reference>
<feature type="transmembrane region" description="Helical" evidence="9">
    <location>
        <begin position="259"/>
        <end position="279"/>
    </location>
</feature>
<evidence type="ECO:0000313" key="10">
    <source>
        <dbReference type="EMBL" id="KAG1306432.1"/>
    </source>
</evidence>
<keyword evidence="5 9" id="KW-1133">Transmembrane helix</keyword>
<evidence type="ECO:0000256" key="3">
    <source>
        <dbReference type="ARBA" id="ARBA00022475"/>
    </source>
</evidence>
<evidence type="ECO:0000256" key="5">
    <source>
        <dbReference type="ARBA" id="ARBA00022989"/>
    </source>
</evidence>
<sequence>MIDGNNKILVVNENKYVIAAIIIPFSIAGVLVRIALTRLETYPGSPVFGLVYAQWVGCFIMGIVVINKALLFKWYYPLHAALSTGLCGSITTFSSWQLQIFKEFANYDAHPHTRGKNILAALSVFLVTLAMSWQSLLFGQHVGKLLIKRCNVPEIKVTPRGFTTSYLYSRDYGVILLGLLSWIGVLMAAIFTRTELALACVFAPAGALLRWILSFYNASFFDKFFMGTFVANIIGTIILSVIVLFQSGAVSLTVINCDILQALADGFCGCLTTISTFMVELNTLSLLDSYIYGSSSIVIAQCFVFVILGSFVWSQGVDPPTACSSA</sequence>
<dbReference type="InterPro" id="IPR003691">
    <property type="entry name" value="FluC"/>
</dbReference>
<feature type="transmembrane region" description="Helical" evidence="9">
    <location>
        <begin position="47"/>
        <end position="66"/>
    </location>
</feature>
<comment type="subcellular location">
    <subcellularLocation>
        <location evidence="2">Cell membrane</location>
        <topology evidence="2">Multi-pass membrane protein</topology>
    </subcellularLocation>
</comment>
<evidence type="ECO:0000256" key="7">
    <source>
        <dbReference type="ARBA" id="ARBA00035120"/>
    </source>
</evidence>
<name>A0A9P6X6M8_RHIOR</name>
<evidence type="ECO:0000256" key="4">
    <source>
        <dbReference type="ARBA" id="ARBA00022692"/>
    </source>
</evidence>
<comment type="function">
    <text evidence="1">Fluoride channel required for the rapid expulsion of cytoplasmic fluoride.</text>
</comment>
<protein>
    <submittedName>
        <fullName evidence="10">Uncharacterized protein</fullName>
    </submittedName>
</protein>